<dbReference type="PROSITE" id="PS51318">
    <property type="entry name" value="TAT"/>
    <property type="match status" value="1"/>
</dbReference>
<dbReference type="PROSITE" id="PS50983">
    <property type="entry name" value="FE_B12_PBP"/>
    <property type="match status" value="1"/>
</dbReference>
<dbReference type="KEGG" id="hlr:HALLA_04030"/>
<evidence type="ECO:0000256" key="1">
    <source>
        <dbReference type="ARBA" id="ARBA00004196"/>
    </source>
</evidence>
<dbReference type="RefSeq" id="WP_049954449.1">
    <property type="nucleotide sequence ID" value="NZ_CP007056.1"/>
</dbReference>
<dbReference type="OrthoDB" id="304381at2157"/>
<sequence length="395" mass="44238">MRDNDTSTTKEPTRRDTLKYGGALAAGVSLAGCSDLTGQAEESTPSASGSYSVTMAPAGEITLEEPPETVFANRIHHADMALALGHGGSINGLYSPENFGTLYDLFLERLEAVTTEWATLPNSWNIGKERLYELDSDLHLADPAYMTVMDSFDRDDIEEIGENVSPWFGNAYSDSHREPPAAWADDYQYYTLWEIFEKVAAVFQEEKRYQEFTEIRTDLLSRIEANLPPERDRPRVARLQTGLSDGELSIWPFPMNDPGYEQAHLRPLGAEDAFTDLEAYGTIDLEALVEADPDVILNTHAMGPTRNFVETKDHLETDPVARAISAVENDRVYPLAIRYGGPIAHLFQLEMGAKELYPEAFGEWPRYEGGAYPEFSESEQLFDRQRVADIINGEF</sequence>
<dbReference type="InterPro" id="IPR002491">
    <property type="entry name" value="ABC_transptr_periplasmic_BD"/>
</dbReference>
<dbReference type="SUPFAM" id="SSF53807">
    <property type="entry name" value="Helical backbone' metal receptor"/>
    <property type="match status" value="1"/>
</dbReference>
<dbReference type="eggNOG" id="arCOG06180">
    <property type="taxonomic scope" value="Archaea"/>
</dbReference>
<dbReference type="EMBL" id="CP007056">
    <property type="protein sequence ID" value="AHG01573.1"/>
    <property type="molecule type" value="Genomic_DNA"/>
</dbReference>
<dbReference type="PROSITE" id="PS51257">
    <property type="entry name" value="PROKAR_LIPOPROTEIN"/>
    <property type="match status" value="1"/>
</dbReference>
<feature type="domain" description="Fe/B12 periplasmic-binding" evidence="4">
    <location>
        <begin position="69"/>
        <end position="364"/>
    </location>
</feature>
<dbReference type="InterPro" id="IPR051313">
    <property type="entry name" value="Bact_iron-sidero_bind"/>
</dbReference>
<dbReference type="Proteomes" id="UP000019024">
    <property type="component" value="Plasmid unnamed"/>
</dbReference>
<dbReference type="Gene3D" id="3.40.50.1980">
    <property type="entry name" value="Nitrogenase molybdenum iron protein domain"/>
    <property type="match status" value="2"/>
</dbReference>
<evidence type="ECO:0000313" key="5">
    <source>
        <dbReference type="EMBL" id="AHG01573.1"/>
    </source>
</evidence>
<comment type="subcellular location">
    <subcellularLocation>
        <location evidence="1">Cell envelope</location>
    </subcellularLocation>
</comment>
<dbReference type="PATRIC" id="fig|797299.3.peg.3308"/>
<dbReference type="InterPro" id="IPR006311">
    <property type="entry name" value="TAT_signal"/>
</dbReference>
<organism evidence="5 6">
    <name type="scientific">Halostagnicola larsenii XH-48</name>
    <dbReference type="NCBI Taxonomy" id="797299"/>
    <lineage>
        <taxon>Archaea</taxon>
        <taxon>Methanobacteriati</taxon>
        <taxon>Methanobacteriota</taxon>
        <taxon>Stenosarchaea group</taxon>
        <taxon>Halobacteria</taxon>
        <taxon>Halobacteriales</taxon>
        <taxon>Natrialbaceae</taxon>
        <taxon>Halostagnicola</taxon>
    </lineage>
</organism>
<evidence type="ECO:0000256" key="2">
    <source>
        <dbReference type="ARBA" id="ARBA00022448"/>
    </source>
</evidence>
<keyword evidence="2" id="KW-0813">Transport</keyword>
<dbReference type="HOGENOM" id="CLU_751439_0_0_2"/>
<dbReference type="GeneID" id="25146972"/>
<keyword evidence="6" id="KW-1185">Reference proteome</keyword>
<gene>
    <name evidence="5" type="ORF">HALLA_04030</name>
</gene>
<geneLocation type="plasmid" evidence="5">
    <name>unnamed</name>
</geneLocation>
<dbReference type="Pfam" id="PF01497">
    <property type="entry name" value="Peripla_BP_2"/>
    <property type="match status" value="1"/>
</dbReference>
<reference evidence="5 6" key="1">
    <citation type="submission" date="2014-01" db="EMBL/GenBank/DDBJ databases">
        <authorList>
            <consortium name="DOE Joint Genome Institute"/>
            <person name="Anderson I."/>
            <person name="Huntemann M."/>
            <person name="Han J."/>
            <person name="Chen A."/>
            <person name="Kyrpides N."/>
            <person name="Mavromatis K."/>
            <person name="Markowitz V."/>
            <person name="Palaniappan K."/>
            <person name="Ivanova N."/>
            <person name="Schaumberg A."/>
            <person name="Pati A."/>
            <person name="Liolios K."/>
            <person name="Nordberg H.P."/>
            <person name="Cantor M.N."/>
            <person name="Hua S.X."/>
            <person name="Woyke T."/>
        </authorList>
    </citation>
    <scope>NUCLEOTIDE SEQUENCE [LARGE SCALE GENOMIC DNA]</scope>
    <source>
        <strain evidence="5 6">XH-48</strain>
        <plasmid evidence="6">1</plasmid>
    </source>
</reference>
<dbReference type="AlphaFoldDB" id="W0JWZ3"/>
<keyword evidence="5" id="KW-0614">Plasmid</keyword>
<evidence type="ECO:0000313" key="6">
    <source>
        <dbReference type="Proteomes" id="UP000019024"/>
    </source>
</evidence>
<proteinExistence type="predicted"/>
<protein>
    <submittedName>
        <fullName evidence="5">Ferrichrome-binding protein</fullName>
    </submittedName>
</protein>
<dbReference type="PANTHER" id="PTHR30532:SF1">
    <property type="entry name" value="IRON(3+)-HYDROXAMATE-BINDING PROTEIN FHUD"/>
    <property type="match status" value="1"/>
</dbReference>
<evidence type="ECO:0000256" key="3">
    <source>
        <dbReference type="ARBA" id="ARBA00022729"/>
    </source>
</evidence>
<keyword evidence="3" id="KW-0732">Signal</keyword>
<accession>W0JWZ3</accession>
<evidence type="ECO:0000259" key="4">
    <source>
        <dbReference type="PROSITE" id="PS50983"/>
    </source>
</evidence>
<name>W0JWZ3_9EURY</name>
<dbReference type="PANTHER" id="PTHR30532">
    <property type="entry name" value="IRON III DICITRATE-BINDING PERIPLASMIC PROTEIN"/>
    <property type="match status" value="1"/>
</dbReference>